<reference evidence="3" key="1">
    <citation type="journal article" date="2019" name="Int. J. Syst. Evol. Microbiol.">
        <title>The Global Catalogue of Microorganisms (GCM) 10K type strain sequencing project: providing services to taxonomists for standard genome sequencing and annotation.</title>
        <authorList>
            <consortium name="The Broad Institute Genomics Platform"/>
            <consortium name="The Broad Institute Genome Sequencing Center for Infectious Disease"/>
            <person name="Wu L."/>
            <person name="Ma J."/>
        </authorList>
    </citation>
    <scope>NUCLEOTIDE SEQUENCE [LARGE SCALE GENOMIC DNA]</scope>
    <source>
        <strain evidence="3">JCM 32105</strain>
    </source>
</reference>
<keyword evidence="1" id="KW-0812">Transmembrane</keyword>
<evidence type="ECO:0000313" key="2">
    <source>
        <dbReference type="EMBL" id="GAA4465139.1"/>
    </source>
</evidence>
<comment type="caution">
    <text evidence="2">The sequence shown here is derived from an EMBL/GenBank/DDBJ whole genome shotgun (WGS) entry which is preliminary data.</text>
</comment>
<name>A0ABP8NFU1_9BACT</name>
<dbReference type="Proteomes" id="UP001500067">
    <property type="component" value="Unassembled WGS sequence"/>
</dbReference>
<keyword evidence="1" id="KW-1133">Transmembrane helix</keyword>
<feature type="transmembrane region" description="Helical" evidence="1">
    <location>
        <begin position="25"/>
        <end position="47"/>
    </location>
</feature>
<evidence type="ECO:0000256" key="1">
    <source>
        <dbReference type="SAM" id="Phobius"/>
    </source>
</evidence>
<dbReference type="RefSeq" id="WP_345081496.1">
    <property type="nucleotide sequence ID" value="NZ_BAABFA010000010.1"/>
</dbReference>
<keyword evidence="3" id="KW-1185">Reference proteome</keyword>
<feature type="transmembrane region" description="Helical" evidence="1">
    <location>
        <begin position="67"/>
        <end position="90"/>
    </location>
</feature>
<sequence>MHENPTANIEIGIDVKSTLLDIARWLVLLAIICIILFVGAAIVLGIAGGVSITEIGAPDDDGISLGMAIVFVSMAVLSAGLGIYPVVALIKCSTCIKEAIDTNDGTQFHQAMVYMRNMFRYMVIVLW</sequence>
<gene>
    <name evidence="2" type="ORF">GCM10023093_16800</name>
</gene>
<dbReference type="EMBL" id="BAABFA010000010">
    <property type="protein sequence ID" value="GAA4465139.1"/>
    <property type="molecule type" value="Genomic_DNA"/>
</dbReference>
<protein>
    <submittedName>
        <fullName evidence="2">Uncharacterized protein</fullName>
    </submittedName>
</protein>
<organism evidence="2 3">
    <name type="scientific">Nemorincola caseinilytica</name>
    <dbReference type="NCBI Taxonomy" id="2054315"/>
    <lineage>
        <taxon>Bacteria</taxon>
        <taxon>Pseudomonadati</taxon>
        <taxon>Bacteroidota</taxon>
        <taxon>Chitinophagia</taxon>
        <taxon>Chitinophagales</taxon>
        <taxon>Chitinophagaceae</taxon>
        <taxon>Nemorincola</taxon>
    </lineage>
</organism>
<proteinExistence type="predicted"/>
<evidence type="ECO:0000313" key="3">
    <source>
        <dbReference type="Proteomes" id="UP001500067"/>
    </source>
</evidence>
<accession>A0ABP8NFU1</accession>
<keyword evidence="1" id="KW-0472">Membrane</keyword>